<evidence type="ECO:0000256" key="1">
    <source>
        <dbReference type="ARBA" id="ARBA00022741"/>
    </source>
</evidence>
<dbReference type="PANTHER" id="PTHR16305:SF35">
    <property type="entry name" value="TRANSCRIPTIONAL ACTIVATOR DOMAIN"/>
    <property type="match status" value="1"/>
</dbReference>
<dbReference type="Pfam" id="PF00196">
    <property type="entry name" value="GerE"/>
    <property type="match status" value="1"/>
</dbReference>
<dbReference type="Gene3D" id="1.25.40.10">
    <property type="entry name" value="Tetratricopeptide repeat domain"/>
    <property type="match status" value="1"/>
</dbReference>
<dbReference type="CDD" id="cd06170">
    <property type="entry name" value="LuxR_C_like"/>
    <property type="match status" value="1"/>
</dbReference>
<dbReference type="InterPro" id="IPR011990">
    <property type="entry name" value="TPR-like_helical_dom_sf"/>
</dbReference>
<dbReference type="SUPFAM" id="SSF52540">
    <property type="entry name" value="P-loop containing nucleoside triphosphate hydrolases"/>
    <property type="match status" value="1"/>
</dbReference>
<dbReference type="InterPro" id="IPR027417">
    <property type="entry name" value="P-loop_NTPase"/>
</dbReference>
<reference evidence="5" key="1">
    <citation type="submission" date="2022-12" db="EMBL/GenBank/DDBJ databases">
        <title>New Phytohabitans aurantiacus sp. RD004123 nov., an actinomycete isolated from soil.</title>
        <authorList>
            <person name="Triningsih D.W."/>
            <person name="Harunari E."/>
            <person name="Igarashi Y."/>
        </authorList>
    </citation>
    <scope>NUCLEOTIDE SEQUENCE</scope>
    <source>
        <strain evidence="5">RD004123</strain>
    </source>
</reference>
<evidence type="ECO:0000259" key="4">
    <source>
        <dbReference type="PROSITE" id="PS50043"/>
    </source>
</evidence>
<keyword evidence="2" id="KW-0067">ATP-binding</keyword>
<dbReference type="PROSITE" id="PS50043">
    <property type="entry name" value="HTH_LUXR_2"/>
    <property type="match status" value="1"/>
</dbReference>
<name>A0ABQ5R302_9ACTN</name>
<sequence>MIRETIEAVEHGKGGCLIIEGDAGMGKSRLLDVAAYEGTSRGLAVAQGRAAGVDRAVPFTSLLAALRGGTVPALHTADLLDADPRRLGFVDQIRARIAQYTSHRPLIIALDDVHRVDELTALGIRLLVPGLADAAVLWLLARRPAPATGTVQEALDDLLVADARRLRLGPISDDAVVEMCVRVFGAPPDRHLFALTVGSDGNPALLHRLLLGLREAGLVQVHEGVASLLTRVLPPSFLNAVDREFSSLPPEVRRFVDAASIFGRPFTVHELAGLVSRPATDVVRDIGAAVDAGLLVDLGAAFSFRHELVRTAIRELLPGPVRVVLHREAAALLGAGGAATGTEIAAHVVDGGWSGEELVERLLGVVGEDEGGQPHELVGDTVRHLLAAGRLFEARAVIDRTPPLRLDPEHRSGLLMELAEVVTYAGLDIDLGTSARLALDKPGLTAAATARLRAVQAHALLHGHGYLAARETAQVAVELAQRADDCEAWAIATLGLSVLASADGELEEAVRYAREATAAVEKLDQHQCRHRPQLWLARTLIAIDRLEEAEAVLDAAQRLDRTSSTPWTRPVAHYHKALLRMVGGRLDDAMREAEAAISTTRPLNSSHVRPLALLGYLAMLRDEMPAARQYLHQADQLAPASGCGALEVAWRTALLHHAAGNHQQALATLVPMYQALPQRPLVLAEEPQAAATLVRIAHEADEPEKAEVVAEAVGRLLSRNEPHRTIAAGAAHAAALVRGDRRMLRAAVEKYRGSARPLARAAAMEDAANAETAAGNAGAALPLLREAYEHYRKAGAKRAAARVRAALDRHASGSPPVPAPAPAPRQAPDNLDWGGLTESEVRVVTLVAEGLTNREVASRLYLSPHTVDSHLRSSFAKLGVSSRVQLTRKVLKDLAQHPESQHPEKT</sequence>
<dbReference type="SUPFAM" id="SSF48452">
    <property type="entry name" value="TPR-like"/>
    <property type="match status" value="1"/>
</dbReference>
<dbReference type="Proteomes" id="UP001144280">
    <property type="component" value="Unassembled WGS sequence"/>
</dbReference>
<keyword evidence="1" id="KW-0547">Nucleotide-binding</keyword>
<dbReference type="InterPro" id="IPR016032">
    <property type="entry name" value="Sig_transdc_resp-reg_C-effctor"/>
</dbReference>
<evidence type="ECO:0000256" key="3">
    <source>
        <dbReference type="SAM" id="MobiDB-lite"/>
    </source>
</evidence>
<feature type="domain" description="HTH luxR-type" evidence="4">
    <location>
        <begin position="829"/>
        <end position="894"/>
    </location>
</feature>
<dbReference type="PROSITE" id="PS00622">
    <property type="entry name" value="HTH_LUXR_1"/>
    <property type="match status" value="1"/>
</dbReference>
<proteinExistence type="predicted"/>
<evidence type="ECO:0000313" key="5">
    <source>
        <dbReference type="EMBL" id="GLH99960.1"/>
    </source>
</evidence>
<dbReference type="InterPro" id="IPR000792">
    <property type="entry name" value="Tscrpt_reg_LuxR_C"/>
</dbReference>
<dbReference type="InterPro" id="IPR036388">
    <property type="entry name" value="WH-like_DNA-bd_sf"/>
</dbReference>
<dbReference type="PRINTS" id="PR00038">
    <property type="entry name" value="HTHLUXR"/>
</dbReference>
<feature type="region of interest" description="Disordered" evidence="3">
    <location>
        <begin position="805"/>
        <end position="833"/>
    </location>
</feature>
<protein>
    <submittedName>
        <fullName evidence="5">SARP family transcriptional regulator</fullName>
    </submittedName>
</protein>
<feature type="compositionally biased region" description="Pro residues" evidence="3">
    <location>
        <begin position="815"/>
        <end position="825"/>
    </location>
</feature>
<accession>A0ABQ5R302</accession>
<dbReference type="PANTHER" id="PTHR16305">
    <property type="entry name" value="TESTICULAR SOLUBLE ADENYLYL CYCLASE"/>
    <property type="match status" value="1"/>
</dbReference>
<dbReference type="EMBL" id="BSDI01000029">
    <property type="protein sequence ID" value="GLH99960.1"/>
    <property type="molecule type" value="Genomic_DNA"/>
</dbReference>
<dbReference type="InterPro" id="IPR041664">
    <property type="entry name" value="AAA_16"/>
</dbReference>
<comment type="caution">
    <text evidence="5">The sequence shown here is derived from an EMBL/GenBank/DDBJ whole genome shotgun (WGS) entry which is preliminary data.</text>
</comment>
<keyword evidence="6" id="KW-1185">Reference proteome</keyword>
<dbReference type="Pfam" id="PF13191">
    <property type="entry name" value="AAA_16"/>
    <property type="match status" value="1"/>
</dbReference>
<organism evidence="5 6">
    <name type="scientific">Phytohabitans aurantiacus</name>
    <dbReference type="NCBI Taxonomy" id="3016789"/>
    <lineage>
        <taxon>Bacteria</taxon>
        <taxon>Bacillati</taxon>
        <taxon>Actinomycetota</taxon>
        <taxon>Actinomycetes</taxon>
        <taxon>Micromonosporales</taxon>
        <taxon>Micromonosporaceae</taxon>
    </lineage>
</organism>
<dbReference type="SMART" id="SM00421">
    <property type="entry name" value="HTH_LUXR"/>
    <property type="match status" value="1"/>
</dbReference>
<dbReference type="SUPFAM" id="SSF46894">
    <property type="entry name" value="C-terminal effector domain of the bipartite response regulators"/>
    <property type="match status" value="1"/>
</dbReference>
<evidence type="ECO:0000256" key="2">
    <source>
        <dbReference type="ARBA" id="ARBA00022840"/>
    </source>
</evidence>
<dbReference type="Gene3D" id="1.10.10.10">
    <property type="entry name" value="Winged helix-like DNA-binding domain superfamily/Winged helix DNA-binding domain"/>
    <property type="match status" value="1"/>
</dbReference>
<gene>
    <name evidence="5" type="ORF">Pa4123_52360</name>
</gene>
<evidence type="ECO:0000313" key="6">
    <source>
        <dbReference type="Proteomes" id="UP001144280"/>
    </source>
</evidence>